<dbReference type="PROSITE" id="PS51257">
    <property type="entry name" value="PROKAR_LIPOPROTEIN"/>
    <property type="match status" value="1"/>
</dbReference>
<sequence length="226" mass="24679">MRKSILLYTLFAISGVSLLGCSVESANEAGNSMTNTSSETVSSTRENKATDHTTTEESTATSEKETTNSTTVTTSSDPEETEENISIRKYSDEEKEEVSQAFLDWAIPRAEEGEMAVTDKYFEHGAAGIGDWFAKTEDGEIQTQDPYPEEDLPRYDAFDIHSLGGVVFYISSSGVTGYDETPKESATAEGFSKAADSDYSIHKYILGDNGVVYELIGDSETNKTSR</sequence>
<keyword evidence="4" id="KW-1185">Reference proteome</keyword>
<feature type="region of interest" description="Disordered" evidence="1">
    <location>
        <begin position="28"/>
        <end position="93"/>
    </location>
</feature>
<reference evidence="3 4" key="1">
    <citation type="journal article" date="2012" name="Int. J. Syst. Evol. Microbiol.">
        <title>Characterization of Tetragenococcus strains from sugar thick juice reveals a novel species, Tetragenococcus osmophilus sp. nov., and divides Tetragenococcus halophilus into two subspecies, T. halophilus subsp. halophilus subsp. nov. and T. halophilus subsp. flandriensis subsp. nov.</title>
        <authorList>
            <person name="Juste A."/>
            <person name="Van Trappen S."/>
            <person name="Verreth C."/>
            <person name="Cleenwerck I."/>
            <person name="De Vos P."/>
            <person name="Lievens B."/>
            <person name="Willems K.A."/>
        </authorList>
    </citation>
    <scope>NUCLEOTIDE SEQUENCE [LARGE SCALE GENOMIC DNA]</scope>
    <source>
        <strain evidence="3 4">JCM 31126</strain>
    </source>
</reference>
<organism evidence="3 4">
    <name type="scientific">Tetragenococcus osmophilus</name>
    <dbReference type="NCBI Taxonomy" id="526944"/>
    <lineage>
        <taxon>Bacteria</taxon>
        <taxon>Bacillati</taxon>
        <taxon>Bacillota</taxon>
        <taxon>Bacilli</taxon>
        <taxon>Lactobacillales</taxon>
        <taxon>Enterococcaceae</taxon>
        <taxon>Tetragenococcus</taxon>
    </lineage>
</organism>
<dbReference type="Proteomes" id="UP000268310">
    <property type="component" value="Chromosome"/>
</dbReference>
<evidence type="ECO:0008006" key="5">
    <source>
        <dbReference type="Google" id="ProtNLM"/>
    </source>
</evidence>
<feature type="compositionally biased region" description="Basic and acidic residues" evidence="1">
    <location>
        <begin position="45"/>
        <end position="55"/>
    </location>
</feature>
<name>A0ABN5QWQ9_9ENTE</name>
<proteinExistence type="predicted"/>
<accession>A0ABN5QWQ9</accession>
<gene>
    <name evidence="3" type="ORF">C7K38_00905</name>
</gene>
<feature type="compositionally biased region" description="Polar residues" evidence="1">
    <location>
        <begin position="28"/>
        <end position="44"/>
    </location>
</feature>
<feature type="chain" id="PRO_5046924100" description="Lipoprotein" evidence="2">
    <location>
        <begin position="20"/>
        <end position="226"/>
    </location>
</feature>
<protein>
    <recommendedName>
        <fullName evidence="5">Lipoprotein</fullName>
    </recommendedName>
</protein>
<feature type="signal peptide" evidence="2">
    <location>
        <begin position="1"/>
        <end position="19"/>
    </location>
</feature>
<feature type="compositionally biased region" description="Low complexity" evidence="1">
    <location>
        <begin position="56"/>
        <end position="76"/>
    </location>
</feature>
<evidence type="ECO:0000256" key="1">
    <source>
        <dbReference type="SAM" id="MobiDB-lite"/>
    </source>
</evidence>
<evidence type="ECO:0000256" key="2">
    <source>
        <dbReference type="SAM" id="SignalP"/>
    </source>
</evidence>
<evidence type="ECO:0000313" key="4">
    <source>
        <dbReference type="Proteomes" id="UP000268310"/>
    </source>
</evidence>
<keyword evidence="2" id="KW-0732">Signal</keyword>
<dbReference type="EMBL" id="CP027783">
    <property type="protein sequence ID" value="AYW47051.1"/>
    <property type="molecule type" value="Genomic_DNA"/>
</dbReference>
<evidence type="ECO:0000313" key="3">
    <source>
        <dbReference type="EMBL" id="AYW47051.1"/>
    </source>
</evidence>